<keyword evidence="8" id="KW-1015">Disulfide bond</keyword>
<sequence length="421" mass="46923">MLSITVVSVSLSAIIALAGPVKQLGTSLGCVTPVLPDERTWNIPYQEGLAPVELPNVGSRVKVHWHVIMRNNTAAGGNIEDSLIATQMDILNHDYASTELSFELVNTTRTLNPEWFSEMEPISGLEYQMKTELTPRDDPSELHIYTLDASWVTMSEKTTPTRAVHGLDGVVLMVAALPGSLSSGHILTHEVGHWSGLRHTFYTPPGQTSCSSNPADGDGVSDTPPQLKRSDRCDQLAHSCGPENPPDATDNYMNYVPDECRKQFTPGQIERMRKFLKEARGITMGSPVGVTTKPTKVTHDRTRTKTRGSGRSGQIVGPHTGCRRPSSYRKPSYQRPATCRRHPSHRSRPPSHRYHPSRHRPTSPRRLPSSCKPISHRRLRGHSRGHSHRRPLSRRLSHSQSRPHGLHRQSHSHRLAHMNVL</sequence>
<dbReference type="Proteomes" id="UP001556367">
    <property type="component" value="Unassembled WGS sequence"/>
</dbReference>
<comment type="caution">
    <text evidence="12">The sequence shown here is derived from an EMBL/GenBank/DDBJ whole genome shotgun (WGS) entry which is preliminary data.</text>
</comment>
<feature type="compositionally biased region" description="Basic residues" evidence="9">
    <location>
        <begin position="404"/>
        <end position="421"/>
    </location>
</feature>
<reference evidence="13" key="1">
    <citation type="submission" date="2024-06" db="EMBL/GenBank/DDBJ databases">
        <title>Multi-omics analyses provide insights into the biosynthesis of the anticancer antibiotic pleurotin in Hohenbuehelia grisea.</title>
        <authorList>
            <person name="Weaver J.A."/>
            <person name="Alberti F."/>
        </authorList>
    </citation>
    <scope>NUCLEOTIDE SEQUENCE [LARGE SCALE GENOMIC DNA]</scope>
    <source>
        <strain evidence="13">T-177</strain>
    </source>
</reference>
<evidence type="ECO:0000313" key="12">
    <source>
        <dbReference type="EMBL" id="KAL0958605.1"/>
    </source>
</evidence>
<feature type="chain" id="PRO_5047483219" description="Peptidase M43 pregnancy-associated plasma-A domain-containing protein" evidence="10">
    <location>
        <begin position="19"/>
        <end position="421"/>
    </location>
</feature>
<keyword evidence="13" id="KW-1185">Reference proteome</keyword>
<feature type="region of interest" description="Disordered" evidence="9">
    <location>
        <begin position="205"/>
        <end position="230"/>
    </location>
</feature>
<keyword evidence="7" id="KW-0482">Metalloprotease</keyword>
<comment type="similarity">
    <text evidence="1">Belongs to the peptidase M43B family.</text>
</comment>
<gene>
    <name evidence="12" type="ORF">HGRIS_013945</name>
</gene>
<feature type="compositionally biased region" description="Basic residues" evidence="9">
    <location>
        <begin position="338"/>
        <end position="363"/>
    </location>
</feature>
<evidence type="ECO:0000256" key="3">
    <source>
        <dbReference type="ARBA" id="ARBA00022723"/>
    </source>
</evidence>
<feature type="region of interest" description="Disordered" evidence="9">
    <location>
        <begin position="284"/>
        <end position="421"/>
    </location>
</feature>
<keyword evidence="5" id="KW-0378">Hydrolase</keyword>
<evidence type="ECO:0000256" key="5">
    <source>
        <dbReference type="ARBA" id="ARBA00022801"/>
    </source>
</evidence>
<dbReference type="CDD" id="cd04275">
    <property type="entry name" value="ZnMc_pappalysin_like"/>
    <property type="match status" value="1"/>
</dbReference>
<evidence type="ECO:0000259" key="11">
    <source>
        <dbReference type="Pfam" id="PF05572"/>
    </source>
</evidence>
<organism evidence="12 13">
    <name type="scientific">Hohenbuehelia grisea</name>
    <dbReference type="NCBI Taxonomy" id="104357"/>
    <lineage>
        <taxon>Eukaryota</taxon>
        <taxon>Fungi</taxon>
        <taxon>Dikarya</taxon>
        <taxon>Basidiomycota</taxon>
        <taxon>Agaricomycotina</taxon>
        <taxon>Agaricomycetes</taxon>
        <taxon>Agaricomycetidae</taxon>
        <taxon>Agaricales</taxon>
        <taxon>Pleurotineae</taxon>
        <taxon>Pleurotaceae</taxon>
        <taxon>Hohenbuehelia</taxon>
    </lineage>
</organism>
<evidence type="ECO:0000256" key="4">
    <source>
        <dbReference type="ARBA" id="ARBA00022729"/>
    </source>
</evidence>
<dbReference type="Gene3D" id="3.40.390.10">
    <property type="entry name" value="Collagenase (Catalytic Domain)"/>
    <property type="match status" value="1"/>
</dbReference>
<feature type="signal peptide" evidence="10">
    <location>
        <begin position="1"/>
        <end position="18"/>
    </location>
</feature>
<proteinExistence type="inferred from homology"/>
<evidence type="ECO:0000256" key="6">
    <source>
        <dbReference type="ARBA" id="ARBA00022833"/>
    </source>
</evidence>
<name>A0ABR3JTA2_9AGAR</name>
<feature type="compositionally biased region" description="Basic residues" evidence="9">
    <location>
        <begin position="374"/>
        <end position="397"/>
    </location>
</feature>
<evidence type="ECO:0000256" key="9">
    <source>
        <dbReference type="SAM" id="MobiDB-lite"/>
    </source>
</evidence>
<protein>
    <recommendedName>
        <fullName evidence="11">Peptidase M43 pregnancy-associated plasma-A domain-containing protein</fullName>
    </recommendedName>
</protein>
<keyword evidence="4 10" id="KW-0732">Signal</keyword>
<dbReference type="InterPro" id="IPR008754">
    <property type="entry name" value="Peptidase_M43"/>
</dbReference>
<dbReference type="InterPro" id="IPR024079">
    <property type="entry name" value="MetalloPept_cat_dom_sf"/>
</dbReference>
<keyword evidence="2" id="KW-0645">Protease</keyword>
<dbReference type="SUPFAM" id="SSF55486">
    <property type="entry name" value="Metalloproteases ('zincins'), catalytic domain"/>
    <property type="match status" value="1"/>
</dbReference>
<dbReference type="PANTHER" id="PTHR47466">
    <property type="match status" value="1"/>
</dbReference>
<dbReference type="Pfam" id="PF05572">
    <property type="entry name" value="Peptidase_M43"/>
    <property type="match status" value="1"/>
</dbReference>
<evidence type="ECO:0000256" key="7">
    <source>
        <dbReference type="ARBA" id="ARBA00023049"/>
    </source>
</evidence>
<evidence type="ECO:0000256" key="8">
    <source>
        <dbReference type="ARBA" id="ARBA00023157"/>
    </source>
</evidence>
<feature type="compositionally biased region" description="Polar residues" evidence="9">
    <location>
        <begin position="205"/>
        <end position="214"/>
    </location>
</feature>
<dbReference type="EMBL" id="JASNQZ010000003">
    <property type="protein sequence ID" value="KAL0958605.1"/>
    <property type="molecule type" value="Genomic_DNA"/>
</dbReference>
<dbReference type="PANTHER" id="PTHR47466:SF1">
    <property type="entry name" value="METALLOPROTEASE MEP1 (AFU_ORTHOLOGUE AFUA_1G07730)-RELATED"/>
    <property type="match status" value="1"/>
</dbReference>
<accession>A0ABR3JTA2</accession>
<evidence type="ECO:0000256" key="10">
    <source>
        <dbReference type="SAM" id="SignalP"/>
    </source>
</evidence>
<keyword evidence="6" id="KW-0862">Zinc</keyword>
<evidence type="ECO:0000256" key="2">
    <source>
        <dbReference type="ARBA" id="ARBA00022670"/>
    </source>
</evidence>
<evidence type="ECO:0000313" key="13">
    <source>
        <dbReference type="Proteomes" id="UP001556367"/>
    </source>
</evidence>
<evidence type="ECO:0000256" key="1">
    <source>
        <dbReference type="ARBA" id="ARBA00008721"/>
    </source>
</evidence>
<feature type="domain" description="Peptidase M43 pregnancy-associated plasma-A" evidence="11">
    <location>
        <begin position="184"/>
        <end position="276"/>
    </location>
</feature>
<keyword evidence="3" id="KW-0479">Metal-binding</keyword>